<comment type="subcellular location">
    <subcellularLocation>
        <location evidence="1">Membrane</location>
        <topology evidence="1">Multi-pass membrane protein</topology>
    </subcellularLocation>
</comment>
<dbReference type="GO" id="GO:0003729">
    <property type="term" value="F:mRNA binding"/>
    <property type="evidence" value="ECO:0007669"/>
    <property type="project" value="UniProtKB-ARBA"/>
</dbReference>
<dbReference type="InterPro" id="IPR001320">
    <property type="entry name" value="Iontro_rcpt_C"/>
</dbReference>
<dbReference type="InterPro" id="IPR019594">
    <property type="entry name" value="Glu/Gly-bd"/>
</dbReference>
<dbReference type="GO" id="GO:0006412">
    <property type="term" value="P:translation"/>
    <property type="evidence" value="ECO:0007669"/>
    <property type="project" value="InterPro"/>
</dbReference>
<evidence type="ECO:0000256" key="10">
    <source>
        <dbReference type="ARBA" id="ARBA00022980"/>
    </source>
</evidence>
<keyword evidence="12" id="KW-0406">Ion transport</keyword>
<evidence type="ECO:0000256" key="17">
    <source>
        <dbReference type="ARBA" id="ARBA00023286"/>
    </source>
</evidence>
<evidence type="ECO:0000256" key="7">
    <source>
        <dbReference type="ARBA" id="ARBA00022729"/>
    </source>
</evidence>
<comment type="similarity">
    <text evidence="2">Belongs to the CBF/MAK21 family.</text>
</comment>
<keyword evidence="9" id="KW-0694">RNA-binding</keyword>
<dbReference type="FunFam" id="3.40.190.10:FF:000054">
    <property type="entry name" value="Glutamate receptor"/>
    <property type="match status" value="1"/>
</dbReference>
<keyword evidence="15" id="KW-0325">Glycoprotein</keyword>
<dbReference type="CDD" id="cd00364">
    <property type="entry name" value="Ribosomal_uS17"/>
    <property type="match status" value="1"/>
</dbReference>
<evidence type="ECO:0000256" key="15">
    <source>
        <dbReference type="ARBA" id="ARBA00023180"/>
    </source>
</evidence>
<sequence length="1680" mass="187700">MASLPSLNQSEKKKKKNEKNHKLSDLKTLGLQLLSSRAHINNLPLLLTFVSPSKPPQYVLEALLSLQSFFITVLPSLPSSSKPAADVQDDAELIYRTWLRSKFDELVKSLIDVAVSSECDDTLKEIVLDAIMEFVKVGNRGKFHSAVYHRFLQSIAHSSTPVNTLIALLVKKYFNHLDVRYFTYISIEKLTRTFEAEYMSGDRSVRIDGDDGDHSREGVEFIHIVHSIISSIPPLENSNQSDYTMWVESGDNKVLSDNQEAKQLKMRKNDEEVLSASKIVRKMKPKFTKAWISFLRLPLPIDVYKEVLVILDQEVIPYLSNPIILCDFLTKSYDMGGVVSVMALSSLFLLMTKYGLEYPNFYEKLYALLAPSIFMAKHRAKFFQLLDSCLKSPLLPAYLAAAFAKKLSRLSLVVPPSGALIIIALIHNLLRRHPSINCLVHRENVSESKNDDSTSKEVAKGTDASEVEADTPNMKPGIDRFNYEETDPIKSSALRSSLWEIDCLRHHYCPPVSRLVLSLENDLTVRSKTTEIDVKDFVAGSYATILGQELKKKMKRVPLAFYQAIPTFLFSASDFPGWSFNHEHSENIDGSDHLPAKRQRVTIASVELTNPVGTFGIGYGRMKRFPTWVIHLQGLGISEGASRTEVVKVGAIFSLRSVNGKVSKIAIEAAEKDVNSDPSVLGGRKLSISIHDANYSGFLGITGAIKYMVSDTVAILGPQDATMGHILSHLSNELHVPLLSFTALDPTLSTLQYPYFIQTAPNDQFQMAAIADMISYYSWHDVVVLYTDDDQCRNSMFALGDKIEEKGLKIPSKVALPPYPTATRTQVHDTLVKIKMMESRVIVLYTFSKTGFLVFEMAKSLGMMEAGYVWITSSWLSTVIDSTSPLPLKTANSIQGVLTLRLHTPESKRKRSFISRWNELSNGSIGLNTYGLYAYDTVWMIARGIKELFDQNGTISFSKYTHAGSLSGESLDFSSLGVFNEGNELLNNLLNISMIGLTGPIQFQDRYPLHPSYDILNVVKSGMKSIGYWSNHSGLSVVAPETLYGKAGNRTDQLGSMVWPGGLTTKPRGWVLPLDGRRLRIGVPRRVSYQEFVTPGSGNETIKGYCIDVFVAAVELLPYAVNYEFVLFGDGKENPSYFELVNNVALKEFDAAVGDIAIVTSRTKIVDFTQPYIESGLIVLAPVKNLNSSPLAFLRPFTPMLWIVSAAFFLLIGLVVWILERRDNDEFQGHPRKQFVTILWFGFSTMFFAQRENVMSTPGRFVLVIWLFVVLIINSSYTASLTSIFTVQLATSPITGIDSLISTNVRIGFQVGSFAESYLNEELNVHKSRLIALGSPKEYAAALKNGTVGAIVDEQPYIDVFLAEYCDYLTKGQQFTKSGWGFAFPRDSPLAGDLSTAILTLSENGGLQKIHDQWFSRKSCSSGDSNLDQEQLHLQSFIGLFSICAGVCFFALFLHFFLTMCQYNRHLKQDPEASSNRVSNPTRLRKFLSSRHRMFRVSVIELCSFGRSSEPERLLSSEALIMAEQTEKAFLKQPKVFLCSKKSGKGKRPGKGGNRFWKSIGLGFKTPREAVEGTYIDKKCPFTGTVSIRGRILAGTCHSAKMVRTIIVRRNYLHYVKKYQRYEKRHSNIPAHISPCFRVKEGDHVIIGQCRPLSKTVRFNVLKVIPAGSSSSGKKAFAGI</sequence>
<reference evidence="24 25" key="1">
    <citation type="journal article" date="2021" name="Hortic Res">
        <title>The domestication of Cucurbita argyrosperma as revealed by the genome of its wild relative.</title>
        <authorList>
            <person name="Barrera-Redondo J."/>
            <person name="Sanchez-de la Vega G."/>
            <person name="Aguirre-Liguori J.A."/>
            <person name="Castellanos-Morales G."/>
            <person name="Gutierrez-Guerrero Y.T."/>
            <person name="Aguirre-Dugua X."/>
            <person name="Aguirre-Planter E."/>
            <person name="Tenaillon M.I."/>
            <person name="Lira-Saade R."/>
            <person name="Eguiarte L.E."/>
        </authorList>
    </citation>
    <scope>NUCLEOTIDE SEQUENCE [LARGE SCALE GENOMIC DNA]</scope>
    <source>
        <strain evidence="24">JBR-2021</strain>
    </source>
</reference>
<dbReference type="GO" id="GO:0015276">
    <property type="term" value="F:ligand-gated monoatomic ion channel activity"/>
    <property type="evidence" value="ECO:0007669"/>
    <property type="project" value="InterPro"/>
</dbReference>
<feature type="domain" description="Ionotropic glutamate receptor C-terminal" evidence="23">
    <location>
        <begin position="1080"/>
        <end position="1417"/>
    </location>
</feature>
<gene>
    <name evidence="24" type="primary">GLR3.2</name>
    <name evidence="24" type="ORF">SDJN03_28906</name>
</gene>
<dbReference type="InterPro" id="IPR019979">
    <property type="entry name" value="Ribosomal_uS17_CS"/>
</dbReference>
<accession>A0AAV6LYY3</accession>
<dbReference type="NCBIfam" id="TIGR03630">
    <property type="entry name" value="uS17_arch"/>
    <property type="match status" value="1"/>
</dbReference>
<dbReference type="Pfam" id="PF00060">
    <property type="entry name" value="Lig_chan"/>
    <property type="match status" value="1"/>
</dbReference>
<keyword evidence="17" id="KW-1071">Ligand-gated ion channel</keyword>
<evidence type="ECO:0000256" key="1">
    <source>
        <dbReference type="ARBA" id="ARBA00004141"/>
    </source>
</evidence>
<name>A0AAV6LYY3_9ROSI</name>
<dbReference type="Pfam" id="PF01094">
    <property type="entry name" value="ANF_receptor"/>
    <property type="match status" value="1"/>
</dbReference>
<evidence type="ECO:0000256" key="11">
    <source>
        <dbReference type="ARBA" id="ARBA00022989"/>
    </source>
</evidence>
<dbReference type="EMBL" id="JAGKQH010000019">
    <property type="protein sequence ID" value="KAG6572178.1"/>
    <property type="molecule type" value="Genomic_DNA"/>
</dbReference>
<dbReference type="Pfam" id="PF10613">
    <property type="entry name" value="Lig_chan-Glu_bd"/>
    <property type="match status" value="1"/>
</dbReference>
<keyword evidence="13 22" id="KW-0472">Membrane</keyword>
<dbReference type="Pfam" id="PF03914">
    <property type="entry name" value="CBF"/>
    <property type="match status" value="1"/>
</dbReference>
<evidence type="ECO:0000259" key="23">
    <source>
        <dbReference type="SMART" id="SM00079"/>
    </source>
</evidence>
<organism evidence="24 25">
    <name type="scientific">Cucurbita argyrosperma subsp. sororia</name>
    <dbReference type="NCBI Taxonomy" id="37648"/>
    <lineage>
        <taxon>Eukaryota</taxon>
        <taxon>Viridiplantae</taxon>
        <taxon>Streptophyta</taxon>
        <taxon>Embryophyta</taxon>
        <taxon>Tracheophyta</taxon>
        <taxon>Spermatophyta</taxon>
        <taxon>Magnoliopsida</taxon>
        <taxon>eudicotyledons</taxon>
        <taxon>Gunneridae</taxon>
        <taxon>Pentapetalae</taxon>
        <taxon>rosids</taxon>
        <taxon>fabids</taxon>
        <taxon>Cucurbitales</taxon>
        <taxon>Cucurbitaceae</taxon>
        <taxon>Cucurbiteae</taxon>
        <taxon>Cucurbita</taxon>
    </lineage>
</organism>
<feature type="transmembrane region" description="Helical" evidence="22">
    <location>
        <begin position="1437"/>
        <end position="1458"/>
    </location>
</feature>
<dbReference type="GO" id="GO:0042254">
    <property type="term" value="P:ribosome biogenesis"/>
    <property type="evidence" value="ECO:0007669"/>
    <property type="project" value="InterPro"/>
</dbReference>
<evidence type="ECO:0000256" key="3">
    <source>
        <dbReference type="ARBA" id="ARBA00008685"/>
    </source>
</evidence>
<dbReference type="InterPro" id="IPR005612">
    <property type="entry name" value="CCAAT-binding_factor"/>
</dbReference>
<dbReference type="GO" id="GO:0007165">
    <property type="term" value="P:signal transduction"/>
    <property type="evidence" value="ECO:0007669"/>
    <property type="project" value="UniProtKB-ARBA"/>
</dbReference>
<feature type="transmembrane region" description="Helical" evidence="22">
    <location>
        <begin position="1261"/>
        <end position="1279"/>
    </location>
</feature>
<dbReference type="InterPro" id="IPR027193">
    <property type="entry name" value="Noc4"/>
</dbReference>
<comment type="similarity">
    <text evidence="3">Belongs to the glutamate-gated ion channel (TC 1.A.10.1) family.</text>
</comment>
<keyword evidence="25" id="KW-1185">Reference proteome</keyword>
<keyword evidence="8" id="KW-0699">rRNA-binding</keyword>
<keyword evidence="18" id="KW-0407">Ion channel</keyword>
<dbReference type="Proteomes" id="UP000685013">
    <property type="component" value="Chromosome 19"/>
</dbReference>
<dbReference type="PANTHER" id="PTHR12455">
    <property type="entry name" value="NUCLEOLAR COMPLEX PROTEIN 4"/>
    <property type="match status" value="1"/>
</dbReference>
<protein>
    <recommendedName>
        <fullName evidence="19">Small ribosomal subunit protein uS17</fullName>
    </recommendedName>
    <alternativeName>
        <fullName evidence="20">40S ribosomal protein S11</fullName>
    </alternativeName>
</protein>
<feature type="transmembrane region" description="Helical" evidence="22">
    <location>
        <begin position="1231"/>
        <end position="1249"/>
    </location>
</feature>
<keyword evidence="7" id="KW-0732">Signal</keyword>
<keyword evidence="11 22" id="KW-1133">Transmembrane helix</keyword>
<dbReference type="FunFam" id="2.40.50.1000:FF:000003">
    <property type="entry name" value="40S ribosomal protein S11"/>
    <property type="match status" value="1"/>
</dbReference>
<dbReference type="GO" id="GO:0019843">
    <property type="term" value="F:rRNA binding"/>
    <property type="evidence" value="ECO:0007669"/>
    <property type="project" value="UniProtKB-KW"/>
</dbReference>
<dbReference type="FunFam" id="1.10.287.70:FF:000037">
    <property type="entry name" value="Glutamate receptor"/>
    <property type="match status" value="1"/>
</dbReference>
<keyword evidence="6 22" id="KW-0812">Transmembrane</keyword>
<dbReference type="PANTHER" id="PTHR12455:SF0">
    <property type="entry name" value="NUCLEOLAR COMPLEX PROTEIN 4 HOMOLOG"/>
    <property type="match status" value="1"/>
</dbReference>
<dbReference type="Pfam" id="PF16205">
    <property type="entry name" value="Ribosomal_S17_N"/>
    <property type="match status" value="1"/>
</dbReference>
<comment type="caution">
    <text evidence="24">The sequence shown here is derived from an EMBL/GenBank/DDBJ whole genome shotgun (WGS) entry which is preliminary data.</text>
</comment>
<dbReference type="GO" id="GO:0016020">
    <property type="term" value="C:membrane"/>
    <property type="evidence" value="ECO:0007669"/>
    <property type="project" value="UniProtKB-SubCell"/>
</dbReference>
<dbReference type="InterPro" id="IPR032440">
    <property type="entry name" value="Ribosomal_uS17_N"/>
</dbReference>
<dbReference type="CDD" id="cd13686">
    <property type="entry name" value="GluR_Plant"/>
    <property type="match status" value="1"/>
</dbReference>
<keyword evidence="14 24" id="KW-0675">Receptor</keyword>
<dbReference type="GO" id="GO:0003735">
    <property type="term" value="F:structural constituent of ribosome"/>
    <property type="evidence" value="ECO:0007669"/>
    <property type="project" value="InterPro"/>
</dbReference>
<dbReference type="FunFam" id="3.40.190.10:FF:000175">
    <property type="entry name" value="Glutamate receptor"/>
    <property type="match status" value="1"/>
</dbReference>
<dbReference type="GO" id="GO:1901701">
    <property type="term" value="P:cellular response to oxygen-containing compound"/>
    <property type="evidence" value="ECO:0007669"/>
    <property type="project" value="UniProtKB-ARBA"/>
</dbReference>
<evidence type="ECO:0000256" key="22">
    <source>
        <dbReference type="SAM" id="Phobius"/>
    </source>
</evidence>
<dbReference type="SMART" id="SM00079">
    <property type="entry name" value="PBPe"/>
    <property type="match status" value="1"/>
</dbReference>
<feature type="region of interest" description="Disordered" evidence="21">
    <location>
        <begin position="1"/>
        <end position="21"/>
    </location>
</feature>
<dbReference type="Pfam" id="PF00366">
    <property type="entry name" value="Ribosomal_S17"/>
    <property type="match status" value="1"/>
</dbReference>
<evidence type="ECO:0000256" key="19">
    <source>
        <dbReference type="ARBA" id="ARBA00035164"/>
    </source>
</evidence>
<dbReference type="InterPro" id="IPR028333">
    <property type="entry name" value="Ribosomal_uS17_arc/euk"/>
</dbReference>
<dbReference type="GO" id="GO:0005840">
    <property type="term" value="C:ribosome"/>
    <property type="evidence" value="ECO:0007669"/>
    <property type="project" value="UniProtKB-KW"/>
</dbReference>
<evidence type="ECO:0000256" key="2">
    <source>
        <dbReference type="ARBA" id="ARBA00007797"/>
    </source>
</evidence>
<dbReference type="FunFam" id="3.40.50.2300:FF:000081">
    <property type="entry name" value="Glutamate receptor"/>
    <property type="match status" value="1"/>
</dbReference>
<feature type="compositionally biased region" description="Basic and acidic residues" evidence="21">
    <location>
        <begin position="447"/>
        <end position="460"/>
    </location>
</feature>
<proteinExistence type="inferred from homology"/>
<feature type="transmembrane region" description="Helical" evidence="22">
    <location>
        <begin position="1200"/>
        <end position="1219"/>
    </location>
</feature>
<evidence type="ECO:0000256" key="18">
    <source>
        <dbReference type="ARBA" id="ARBA00023303"/>
    </source>
</evidence>
<evidence type="ECO:0000256" key="13">
    <source>
        <dbReference type="ARBA" id="ARBA00023136"/>
    </source>
</evidence>
<feature type="region of interest" description="Disordered" evidence="21">
    <location>
        <begin position="447"/>
        <end position="481"/>
    </location>
</feature>
<evidence type="ECO:0000256" key="12">
    <source>
        <dbReference type="ARBA" id="ARBA00023065"/>
    </source>
</evidence>
<comment type="similarity">
    <text evidence="4">Belongs to the universal ribosomal protein uS17 family.</text>
</comment>
<dbReference type="GO" id="GO:0009611">
    <property type="term" value="P:response to wounding"/>
    <property type="evidence" value="ECO:0007669"/>
    <property type="project" value="UniProtKB-ARBA"/>
</dbReference>
<keyword evidence="5" id="KW-0813">Transport</keyword>
<dbReference type="PROSITE" id="PS00056">
    <property type="entry name" value="RIBOSOMAL_S17"/>
    <property type="match status" value="1"/>
</dbReference>
<evidence type="ECO:0000256" key="20">
    <source>
        <dbReference type="ARBA" id="ARBA00035471"/>
    </source>
</evidence>
<keyword evidence="16" id="KW-0687">Ribonucleoprotein</keyword>
<dbReference type="GO" id="GO:0030692">
    <property type="term" value="C:Noc4p-Nop14p complex"/>
    <property type="evidence" value="ECO:0007669"/>
    <property type="project" value="TreeGrafter"/>
</dbReference>
<evidence type="ECO:0000256" key="6">
    <source>
        <dbReference type="ARBA" id="ARBA00022692"/>
    </source>
</evidence>
<evidence type="ECO:0000256" key="9">
    <source>
        <dbReference type="ARBA" id="ARBA00022884"/>
    </source>
</evidence>
<evidence type="ECO:0000256" key="5">
    <source>
        <dbReference type="ARBA" id="ARBA00022448"/>
    </source>
</evidence>
<feature type="non-terminal residue" evidence="24">
    <location>
        <position position="1"/>
    </location>
</feature>
<keyword evidence="10" id="KW-0689">Ribosomal protein</keyword>
<evidence type="ECO:0000256" key="4">
    <source>
        <dbReference type="ARBA" id="ARBA00010254"/>
    </source>
</evidence>
<evidence type="ECO:0000256" key="8">
    <source>
        <dbReference type="ARBA" id="ARBA00022730"/>
    </source>
</evidence>
<dbReference type="InterPro" id="IPR001828">
    <property type="entry name" value="ANF_lig-bd_rcpt"/>
</dbReference>
<evidence type="ECO:0000313" key="24">
    <source>
        <dbReference type="EMBL" id="KAG6572178.1"/>
    </source>
</evidence>
<evidence type="ECO:0000256" key="21">
    <source>
        <dbReference type="SAM" id="MobiDB-lite"/>
    </source>
</evidence>
<evidence type="ECO:0000256" key="16">
    <source>
        <dbReference type="ARBA" id="ARBA00023274"/>
    </source>
</evidence>
<dbReference type="InterPro" id="IPR000266">
    <property type="entry name" value="Ribosomal_uS17"/>
</dbReference>
<evidence type="ECO:0000313" key="25">
    <source>
        <dbReference type="Proteomes" id="UP000685013"/>
    </source>
</evidence>
<dbReference type="GO" id="GO:0032040">
    <property type="term" value="C:small-subunit processome"/>
    <property type="evidence" value="ECO:0007669"/>
    <property type="project" value="TreeGrafter"/>
</dbReference>
<evidence type="ECO:0000256" key="14">
    <source>
        <dbReference type="ARBA" id="ARBA00023170"/>
    </source>
</evidence>